<dbReference type="Proteomes" id="UP000718593">
    <property type="component" value="Unassembled WGS sequence"/>
</dbReference>
<evidence type="ECO:0000256" key="1">
    <source>
        <dbReference type="SAM" id="MobiDB-lite"/>
    </source>
</evidence>
<dbReference type="PANTHER" id="PTHR37166:SF1">
    <property type="entry name" value="PROTEIN FLAG"/>
    <property type="match status" value="1"/>
</dbReference>
<dbReference type="SUPFAM" id="SSF160214">
    <property type="entry name" value="FlaG-like"/>
    <property type="match status" value="1"/>
</dbReference>
<sequence>MNVSSIPSSPPGTAAIGNLLPERQTANRASAVDNRPVQNAQATSATDSTTKPKQEELDQAIEAVNEFVKPFNNALNFSVDQESKTTVVKVIDQSTKEVIRQIPSEEMLALAKALDTMKGLLIQQKA</sequence>
<dbReference type="EMBL" id="JABZMI010000055">
    <property type="protein sequence ID" value="MBF1164293.1"/>
    <property type="molecule type" value="Genomic_DNA"/>
</dbReference>
<keyword evidence="2" id="KW-0282">Flagellum</keyword>
<dbReference type="InterPro" id="IPR035924">
    <property type="entry name" value="FlaG-like_sf"/>
</dbReference>
<protein>
    <submittedName>
        <fullName evidence="2">Flagellar protein FlaG</fullName>
    </submittedName>
</protein>
<accession>A0A930BUN5</accession>
<feature type="region of interest" description="Disordered" evidence="1">
    <location>
        <begin position="29"/>
        <end position="55"/>
    </location>
</feature>
<organism evidence="2 3">
    <name type="scientific">Dechloromonas agitata</name>
    <dbReference type="NCBI Taxonomy" id="73030"/>
    <lineage>
        <taxon>Bacteria</taxon>
        <taxon>Pseudomonadati</taxon>
        <taxon>Pseudomonadota</taxon>
        <taxon>Betaproteobacteria</taxon>
        <taxon>Rhodocyclales</taxon>
        <taxon>Azonexaceae</taxon>
        <taxon>Dechloromonas</taxon>
    </lineage>
</organism>
<name>A0A930BUN5_9RHOO</name>
<gene>
    <name evidence="2" type="ORF">HXL68_04540</name>
</gene>
<dbReference type="AlphaFoldDB" id="A0A930BUN5"/>
<proteinExistence type="predicted"/>
<comment type="caution">
    <text evidence="2">The sequence shown here is derived from an EMBL/GenBank/DDBJ whole genome shotgun (WGS) entry which is preliminary data.</text>
</comment>
<evidence type="ECO:0000313" key="2">
    <source>
        <dbReference type="EMBL" id="MBF1164293.1"/>
    </source>
</evidence>
<feature type="compositionally biased region" description="Polar residues" evidence="1">
    <location>
        <begin position="36"/>
        <end position="49"/>
    </location>
</feature>
<dbReference type="InterPro" id="IPR005186">
    <property type="entry name" value="FlaG"/>
</dbReference>
<keyword evidence="2" id="KW-0969">Cilium</keyword>
<dbReference type="Pfam" id="PF03646">
    <property type="entry name" value="FlaG"/>
    <property type="match status" value="1"/>
</dbReference>
<dbReference type="PANTHER" id="PTHR37166">
    <property type="entry name" value="PROTEIN FLAG"/>
    <property type="match status" value="1"/>
</dbReference>
<reference evidence="2" key="1">
    <citation type="submission" date="2020-04" db="EMBL/GenBank/DDBJ databases">
        <title>Deep metagenomics examines the oral microbiome during advanced dental caries in children, revealing novel taxa and co-occurrences with host molecules.</title>
        <authorList>
            <person name="Baker J.L."/>
            <person name="Morton J.T."/>
            <person name="Dinis M."/>
            <person name="Alvarez R."/>
            <person name="Tran N.C."/>
            <person name="Knight R."/>
            <person name="Edlund A."/>
        </authorList>
    </citation>
    <scope>NUCLEOTIDE SEQUENCE</scope>
    <source>
        <strain evidence="2">JCVI_32_bin.24</strain>
    </source>
</reference>
<evidence type="ECO:0000313" key="3">
    <source>
        <dbReference type="Proteomes" id="UP000718593"/>
    </source>
</evidence>
<dbReference type="Gene3D" id="3.30.160.170">
    <property type="entry name" value="FlaG-like"/>
    <property type="match status" value="1"/>
</dbReference>
<keyword evidence="2" id="KW-0966">Cell projection</keyword>